<evidence type="ECO:0000259" key="1">
    <source>
        <dbReference type="Pfam" id="PF20791"/>
    </source>
</evidence>
<evidence type="ECO:0000313" key="2">
    <source>
        <dbReference type="EMBL" id="ACV23381.1"/>
    </source>
</evidence>
<organism evidence="2 3">
    <name type="scientific">Slackia heliotrinireducens (strain ATCC 29202 / DSM 20476 / NCTC 11029 / RHS 1)</name>
    <name type="common">Peptococcus heliotrinreducens</name>
    <dbReference type="NCBI Taxonomy" id="471855"/>
    <lineage>
        <taxon>Bacteria</taxon>
        <taxon>Bacillati</taxon>
        <taxon>Actinomycetota</taxon>
        <taxon>Coriobacteriia</taxon>
        <taxon>Eggerthellales</taxon>
        <taxon>Eggerthellaceae</taxon>
        <taxon>Slackia</taxon>
    </lineage>
</organism>
<dbReference type="RefSeq" id="WP_012799481.1">
    <property type="nucleotide sequence ID" value="NC_013165.1"/>
</dbReference>
<reference evidence="2 3" key="1">
    <citation type="journal article" date="2009" name="Stand. Genomic Sci.">
        <title>Complete genome sequence of Slackia heliotrinireducens type strain (RHS 1).</title>
        <authorList>
            <person name="Pukall R."/>
            <person name="Lapidus A."/>
            <person name="Nolan M."/>
            <person name="Copeland A."/>
            <person name="Glavina Del Rio T."/>
            <person name="Lucas S."/>
            <person name="Chen F."/>
            <person name="Tice H."/>
            <person name="Cheng J.F."/>
            <person name="Chertkov O."/>
            <person name="Bruce D."/>
            <person name="Goodwin L."/>
            <person name="Kuske C."/>
            <person name="Brettin T."/>
            <person name="Detter J.C."/>
            <person name="Han C."/>
            <person name="Pitluck S."/>
            <person name="Pati A."/>
            <person name="Mavrommatis K."/>
            <person name="Ivanova N."/>
            <person name="Ovchinnikova G."/>
            <person name="Chen A."/>
            <person name="Palaniappan K."/>
            <person name="Schneider S."/>
            <person name="Rohde M."/>
            <person name="Chain P."/>
            <person name="D'haeseleer P."/>
            <person name="Goker M."/>
            <person name="Bristow J."/>
            <person name="Eisen J.A."/>
            <person name="Markowitz V."/>
            <person name="Kyrpides N.C."/>
            <person name="Klenk H.P."/>
            <person name="Hugenholtz P."/>
        </authorList>
    </citation>
    <scope>NUCLEOTIDE SEQUENCE [LARGE SCALE GENOMIC DNA]</scope>
    <source>
        <strain evidence="3">ATCC 29202 / DSM 20476 / NCTC 11029 / RHS 1</strain>
    </source>
</reference>
<keyword evidence="3" id="KW-1185">Reference proteome</keyword>
<feature type="domain" description="Acyl-ACP thioesterase-like C-terminal" evidence="1">
    <location>
        <begin position="154"/>
        <end position="216"/>
    </location>
</feature>
<proteinExistence type="predicted"/>
<gene>
    <name evidence="2" type="ordered locus">Shel_23720</name>
</gene>
<dbReference type="eggNOG" id="COG3884">
    <property type="taxonomic scope" value="Bacteria"/>
</dbReference>
<dbReference type="HOGENOM" id="CLU_1136513_0_0_11"/>
<sequence>MAFVITSLPQFRDAEADGRIATRGYMNWFQDAATGHFHQFGKGNDVIIDAYGLGWLATRYNLVIESRADFSGPVESKVWIESQKSPVRLVQYLIITQGGELRAKGAMEMCIANVAEGKVARLSEIDFPTNLAEHLGIETPRLQRIRFTAEGADHAYTYHVRYSDIDNNLHMNNLHYVDLALNAFNTEFHMAHPTRSFEIEYIAQCHEGDAVEVFKREAEPGVWEVTGMNGDELCTRVRLTVD</sequence>
<dbReference type="Gene3D" id="3.10.129.10">
    <property type="entry name" value="Hotdog Thioesterase"/>
    <property type="match status" value="1"/>
</dbReference>
<dbReference type="EMBL" id="CP001684">
    <property type="protein sequence ID" value="ACV23381.1"/>
    <property type="molecule type" value="Genomic_DNA"/>
</dbReference>
<evidence type="ECO:0000313" key="3">
    <source>
        <dbReference type="Proteomes" id="UP000002026"/>
    </source>
</evidence>
<protein>
    <submittedName>
        <fullName evidence="2">Acyl-ACP thioesterase</fullName>
    </submittedName>
</protein>
<dbReference type="Pfam" id="PF20791">
    <property type="entry name" value="Acyl-ACP_TE_C"/>
    <property type="match status" value="1"/>
</dbReference>
<accession>C7N1U0</accession>
<dbReference type="InterPro" id="IPR029069">
    <property type="entry name" value="HotDog_dom_sf"/>
</dbReference>
<dbReference type="STRING" id="471855.Shel_23720"/>
<dbReference type="Proteomes" id="UP000002026">
    <property type="component" value="Chromosome"/>
</dbReference>
<name>C7N1U0_SLAHD</name>
<dbReference type="KEGG" id="shi:Shel_23720"/>
<dbReference type="SUPFAM" id="SSF54637">
    <property type="entry name" value="Thioesterase/thiol ester dehydrase-isomerase"/>
    <property type="match status" value="2"/>
</dbReference>
<dbReference type="AlphaFoldDB" id="C7N1U0"/>
<dbReference type="InterPro" id="IPR049427">
    <property type="entry name" value="Acyl-ACP_TE_C"/>
</dbReference>